<evidence type="ECO:0000259" key="1">
    <source>
        <dbReference type="Pfam" id="PF01966"/>
    </source>
</evidence>
<evidence type="ECO:0000313" key="2">
    <source>
        <dbReference type="EMBL" id="SBV97289.1"/>
    </source>
</evidence>
<reference evidence="2" key="1">
    <citation type="submission" date="2016-04" db="EMBL/GenBank/DDBJ databases">
        <authorList>
            <person name="Evans L.H."/>
            <person name="Alamgir A."/>
            <person name="Owens N."/>
            <person name="Weber N.D."/>
            <person name="Virtaneva K."/>
            <person name="Barbian K."/>
            <person name="Babar A."/>
            <person name="Rosenke K."/>
        </authorList>
    </citation>
    <scope>NUCLEOTIDE SEQUENCE</scope>
    <source>
        <strain evidence="2">86</strain>
    </source>
</reference>
<organism evidence="2">
    <name type="scientific">uncultured delta proteobacterium</name>
    <dbReference type="NCBI Taxonomy" id="34034"/>
    <lineage>
        <taxon>Bacteria</taxon>
        <taxon>Deltaproteobacteria</taxon>
        <taxon>environmental samples</taxon>
    </lineage>
</organism>
<gene>
    <name evidence="2" type="ORF">KL86DPRO_11191</name>
</gene>
<sequence length="187" mass="20539">MHTDSATLKRMTAILPLLGYLEDRGLAEKIARAWELAEERGGWDSLEQACFGPHLPKARLVDHVNAATESALRVCEIITKYQGIMFDTQLVVAIGLMHDVCKVLEYEPDGQGGARVSEIGKHLQHGVAGGMLAQEVGMPLEMVHLILTHTPQSTMQPNRIEGVLFAAVDICDANMLHYTNGHQLFGK</sequence>
<name>A0A212JD12_9DELT</name>
<dbReference type="Pfam" id="PF01966">
    <property type="entry name" value="HD"/>
    <property type="match status" value="1"/>
</dbReference>
<dbReference type="SUPFAM" id="SSF109604">
    <property type="entry name" value="HD-domain/PDEase-like"/>
    <property type="match status" value="1"/>
</dbReference>
<protein>
    <recommendedName>
        <fullName evidence="1">HD domain-containing protein</fullName>
    </recommendedName>
</protein>
<dbReference type="Gene3D" id="1.10.3210.10">
    <property type="entry name" value="Hypothetical protein af1432"/>
    <property type="match status" value="1"/>
</dbReference>
<dbReference type="EMBL" id="FLUQ01000001">
    <property type="protein sequence ID" value="SBV97289.1"/>
    <property type="molecule type" value="Genomic_DNA"/>
</dbReference>
<dbReference type="AlphaFoldDB" id="A0A212JD12"/>
<feature type="domain" description="HD" evidence="1">
    <location>
        <begin position="72"/>
        <end position="173"/>
    </location>
</feature>
<proteinExistence type="predicted"/>
<accession>A0A212JD12</accession>
<dbReference type="InterPro" id="IPR006674">
    <property type="entry name" value="HD_domain"/>
</dbReference>